<dbReference type="GO" id="GO:0006508">
    <property type="term" value="P:proteolysis"/>
    <property type="evidence" value="ECO:0007669"/>
    <property type="project" value="UniProtKB-KW"/>
</dbReference>
<dbReference type="SUPFAM" id="SSF53955">
    <property type="entry name" value="Lysozyme-like"/>
    <property type="match status" value="1"/>
</dbReference>
<comment type="subcellular location">
    <subcellularLocation>
        <location evidence="1">Cell inner membrane</location>
        <topology evidence="1">Single-pass type II membrane protein</topology>
    </subcellularLocation>
</comment>
<evidence type="ECO:0000256" key="5">
    <source>
        <dbReference type="ARBA" id="ARBA00012448"/>
    </source>
</evidence>
<dbReference type="GO" id="GO:0008955">
    <property type="term" value="F:peptidoglycan glycosyltransferase activity"/>
    <property type="evidence" value="ECO:0007669"/>
    <property type="project" value="UniProtKB-EC"/>
</dbReference>
<dbReference type="Pfam" id="PF00905">
    <property type="entry name" value="Transpeptidase"/>
    <property type="match status" value="1"/>
</dbReference>
<dbReference type="InterPro" id="IPR001264">
    <property type="entry name" value="Glyco_trans_51"/>
</dbReference>
<dbReference type="Gene3D" id="1.10.3810.10">
    <property type="entry name" value="Biosynthetic peptidoglycan transglycosylase-like"/>
    <property type="match status" value="1"/>
</dbReference>
<keyword evidence="12" id="KW-0808">Transferase</keyword>
<dbReference type="InterPro" id="IPR023346">
    <property type="entry name" value="Lysozyme-like_dom_sf"/>
</dbReference>
<feature type="domain" description="Glycosyl transferase family 51" evidence="29">
    <location>
        <begin position="55"/>
        <end position="233"/>
    </location>
</feature>
<dbReference type="FunFam" id="1.10.3810.10:FF:000003">
    <property type="entry name" value="Penicillin-binding protein 1a"/>
    <property type="match status" value="1"/>
</dbReference>
<evidence type="ECO:0000256" key="2">
    <source>
        <dbReference type="ARBA" id="ARBA00004752"/>
    </source>
</evidence>
<evidence type="ECO:0000313" key="32">
    <source>
        <dbReference type="Proteomes" id="UP000321523"/>
    </source>
</evidence>
<keyword evidence="18" id="KW-1133">Transmembrane helix</keyword>
<comment type="similarity">
    <text evidence="3">In the C-terminal section; belongs to the transpeptidase family.</text>
</comment>
<comment type="pathway">
    <text evidence="26">Glycan biosynthesis.</text>
</comment>
<dbReference type="Gene3D" id="2.40.50.140">
    <property type="entry name" value="Nucleic acid-binding proteins"/>
    <property type="match status" value="1"/>
</dbReference>
<reference evidence="31 32" key="1">
    <citation type="submission" date="2019-07" db="EMBL/GenBank/DDBJ databases">
        <title>Whole genome shotgun sequence of Skermanella aerolata NBRC 106429.</title>
        <authorList>
            <person name="Hosoyama A."/>
            <person name="Uohara A."/>
            <person name="Ohji S."/>
            <person name="Ichikawa N."/>
        </authorList>
    </citation>
    <scope>NUCLEOTIDE SEQUENCE [LARGE SCALE GENOMIC DNA]</scope>
    <source>
        <strain evidence="31 32">NBRC 106429</strain>
    </source>
</reference>
<dbReference type="EMBL" id="BJYZ01000002">
    <property type="protein sequence ID" value="GEO36486.1"/>
    <property type="molecule type" value="Genomic_DNA"/>
</dbReference>
<evidence type="ECO:0000256" key="14">
    <source>
        <dbReference type="ARBA" id="ARBA00022801"/>
    </source>
</evidence>
<dbReference type="InterPro" id="IPR001460">
    <property type="entry name" value="PCN-bd_Tpept"/>
</dbReference>
<keyword evidence="11" id="KW-0328">Glycosyltransferase</keyword>
<dbReference type="GO" id="GO:0005886">
    <property type="term" value="C:plasma membrane"/>
    <property type="evidence" value="ECO:0007669"/>
    <property type="project" value="UniProtKB-SubCell"/>
</dbReference>
<dbReference type="InterPro" id="IPR012340">
    <property type="entry name" value="NA-bd_OB-fold"/>
</dbReference>
<dbReference type="GO" id="GO:0071555">
    <property type="term" value="P:cell wall organization"/>
    <property type="evidence" value="ECO:0007669"/>
    <property type="project" value="UniProtKB-KW"/>
</dbReference>
<keyword evidence="13" id="KW-0812">Transmembrane</keyword>
<dbReference type="Proteomes" id="UP000321523">
    <property type="component" value="Unassembled WGS sequence"/>
</dbReference>
<comment type="pathway">
    <text evidence="2">Cell wall biogenesis; peptidoglycan biosynthesis.</text>
</comment>
<dbReference type="InterPro" id="IPR036950">
    <property type="entry name" value="PBP_transglycosylase"/>
</dbReference>
<keyword evidence="22" id="KW-0961">Cell wall biogenesis/degradation</keyword>
<evidence type="ECO:0000256" key="1">
    <source>
        <dbReference type="ARBA" id="ARBA00004249"/>
    </source>
</evidence>
<evidence type="ECO:0000256" key="12">
    <source>
        <dbReference type="ARBA" id="ARBA00022679"/>
    </source>
</evidence>
<dbReference type="AlphaFoldDB" id="A0A512DJ41"/>
<keyword evidence="16" id="KW-0735">Signal-anchor</keyword>
<evidence type="ECO:0000256" key="17">
    <source>
        <dbReference type="ARBA" id="ARBA00022984"/>
    </source>
</evidence>
<gene>
    <name evidence="31" type="ORF">SAE02_06340</name>
</gene>
<evidence type="ECO:0000256" key="16">
    <source>
        <dbReference type="ARBA" id="ARBA00022968"/>
    </source>
</evidence>
<dbReference type="Pfam" id="PF17092">
    <property type="entry name" value="PCB_OB"/>
    <property type="match status" value="1"/>
</dbReference>
<evidence type="ECO:0000259" key="30">
    <source>
        <dbReference type="Pfam" id="PF17092"/>
    </source>
</evidence>
<evidence type="ECO:0000256" key="18">
    <source>
        <dbReference type="ARBA" id="ARBA00022989"/>
    </source>
</evidence>
<dbReference type="Gene3D" id="3.40.710.10">
    <property type="entry name" value="DD-peptidase/beta-lactamase superfamily"/>
    <property type="match status" value="2"/>
</dbReference>
<evidence type="ECO:0000256" key="24">
    <source>
        <dbReference type="ARBA" id="ARBA00044770"/>
    </source>
</evidence>
<dbReference type="InterPro" id="IPR050396">
    <property type="entry name" value="Glycosyltr_51/Transpeptidase"/>
</dbReference>
<keyword evidence="9" id="KW-0121">Carboxypeptidase</keyword>
<comment type="similarity">
    <text evidence="4">In the N-terminal section; belongs to the glycosyltransferase 51 family.</text>
</comment>
<dbReference type="GO" id="GO:0009252">
    <property type="term" value="P:peptidoglycan biosynthetic process"/>
    <property type="evidence" value="ECO:0007669"/>
    <property type="project" value="UniProtKB-UniPathway"/>
</dbReference>
<evidence type="ECO:0000256" key="25">
    <source>
        <dbReference type="ARBA" id="ARBA00049902"/>
    </source>
</evidence>
<dbReference type="InterPro" id="IPR031376">
    <property type="entry name" value="PCB_OB"/>
</dbReference>
<feature type="region of interest" description="Disordered" evidence="27">
    <location>
        <begin position="775"/>
        <end position="830"/>
    </location>
</feature>
<dbReference type="EC" id="2.4.99.28" evidence="24"/>
<evidence type="ECO:0000256" key="4">
    <source>
        <dbReference type="ARBA" id="ARBA00007739"/>
    </source>
</evidence>
<comment type="catalytic activity">
    <reaction evidence="23">
        <text>Preferential cleavage: (Ac)2-L-Lys-D-Ala-|-D-Ala. Also transpeptidation of peptidyl-alanyl moieties that are N-acyl substituents of D-alanine.</text>
        <dbReference type="EC" id="3.4.16.4"/>
    </reaction>
</comment>
<keyword evidence="8" id="KW-0997">Cell inner membrane</keyword>
<keyword evidence="7" id="KW-1003">Cell membrane</keyword>
<dbReference type="RefSeq" id="WP_147040070.1">
    <property type="nucleotide sequence ID" value="NZ_BJYZ01000002.1"/>
</dbReference>
<evidence type="ECO:0000256" key="23">
    <source>
        <dbReference type="ARBA" id="ARBA00034000"/>
    </source>
</evidence>
<dbReference type="GO" id="GO:0008658">
    <property type="term" value="F:penicillin binding"/>
    <property type="evidence" value="ECO:0007669"/>
    <property type="project" value="InterPro"/>
</dbReference>
<feature type="domain" description="Penicillin-binding protein OB-like" evidence="30">
    <location>
        <begin position="320"/>
        <end position="434"/>
    </location>
</feature>
<organism evidence="31 32">
    <name type="scientific">Skermanella aerolata</name>
    <dbReference type="NCBI Taxonomy" id="393310"/>
    <lineage>
        <taxon>Bacteria</taxon>
        <taxon>Pseudomonadati</taxon>
        <taxon>Pseudomonadota</taxon>
        <taxon>Alphaproteobacteria</taxon>
        <taxon>Rhodospirillales</taxon>
        <taxon>Azospirillaceae</taxon>
        <taxon>Skermanella</taxon>
    </lineage>
</organism>
<evidence type="ECO:0000256" key="26">
    <source>
        <dbReference type="ARBA" id="ARBA00060592"/>
    </source>
</evidence>
<keyword evidence="32" id="KW-1185">Reference proteome</keyword>
<dbReference type="OrthoDB" id="9766909at2"/>
<dbReference type="SUPFAM" id="SSF56601">
    <property type="entry name" value="beta-lactamase/transpeptidase-like"/>
    <property type="match status" value="1"/>
</dbReference>
<dbReference type="InterPro" id="IPR012338">
    <property type="entry name" value="Beta-lactam/transpept-like"/>
</dbReference>
<evidence type="ECO:0000256" key="7">
    <source>
        <dbReference type="ARBA" id="ARBA00022475"/>
    </source>
</evidence>
<protein>
    <recommendedName>
        <fullName evidence="6">Penicillin-binding protein 1A</fullName>
        <ecNumber evidence="24">2.4.99.28</ecNumber>
        <ecNumber evidence="5">3.4.16.4</ecNumber>
    </recommendedName>
</protein>
<evidence type="ECO:0000256" key="21">
    <source>
        <dbReference type="ARBA" id="ARBA00023268"/>
    </source>
</evidence>
<evidence type="ECO:0000256" key="27">
    <source>
        <dbReference type="SAM" id="MobiDB-lite"/>
    </source>
</evidence>
<evidence type="ECO:0000256" key="3">
    <source>
        <dbReference type="ARBA" id="ARBA00007090"/>
    </source>
</evidence>
<comment type="catalytic activity">
    <reaction evidence="25">
        <text>[GlcNAc-(1-&gt;4)-Mur2Ac(oyl-L-Ala-gamma-D-Glu-L-Lys-D-Ala-D-Ala)](n)-di-trans,octa-cis-undecaprenyl diphosphate + beta-D-GlcNAc-(1-&gt;4)-Mur2Ac(oyl-L-Ala-gamma-D-Glu-L-Lys-D-Ala-D-Ala)-di-trans,octa-cis-undecaprenyl diphosphate = [GlcNAc-(1-&gt;4)-Mur2Ac(oyl-L-Ala-gamma-D-Glu-L-Lys-D-Ala-D-Ala)](n+1)-di-trans,octa-cis-undecaprenyl diphosphate + di-trans,octa-cis-undecaprenyl diphosphate + H(+)</text>
        <dbReference type="Rhea" id="RHEA:23708"/>
        <dbReference type="Rhea" id="RHEA-COMP:9602"/>
        <dbReference type="Rhea" id="RHEA-COMP:9603"/>
        <dbReference type="ChEBI" id="CHEBI:15378"/>
        <dbReference type="ChEBI" id="CHEBI:58405"/>
        <dbReference type="ChEBI" id="CHEBI:60033"/>
        <dbReference type="ChEBI" id="CHEBI:78435"/>
        <dbReference type="EC" id="2.4.99.28"/>
    </reaction>
</comment>
<evidence type="ECO:0000256" key="22">
    <source>
        <dbReference type="ARBA" id="ARBA00023316"/>
    </source>
</evidence>
<accession>A0A512DJ41</accession>
<evidence type="ECO:0000256" key="6">
    <source>
        <dbReference type="ARBA" id="ARBA00018638"/>
    </source>
</evidence>
<dbReference type="UniPathway" id="UPA00219"/>
<dbReference type="GO" id="GO:0009002">
    <property type="term" value="F:serine-type D-Ala-D-Ala carboxypeptidase activity"/>
    <property type="evidence" value="ECO:0007669"/>
    <property type="project" value="UniProtKB-EC"/>
</dbReference>
<evidence type="ECO:0000259" key="28">
    <source>
        <dbReference type="Pfam" id="PF00905"/>
    </source>
</evidence>
<evidence type="ECO:0000256" key="13">
    <source>
        <dbReference type="ARBA" id="ARBA00022692"/>
    </source>
</evidence>
<sequence length="830" mass="90003">MRIFLGILSALLLIVVVAAGGAVFAIHHFSQGLPEYAQLADYQPPTVTRVHAGDGRVLAEFATERRVFIPIEAMPKRVIRSFISAEDQNFYSHRGVDFGAVLRAIVVNVENVATGRRMLGASGITQQVAKNFLLTNEVSFERKIKEAILAFRMEQTFSKDRILELYLNEIFLGNRSYGVAAAGLNYFNKPLDELTIAETAYLAALPKAPNNYHPVRQHDAAVARRNWVIGRMHEDGYITAEEAEQARAEPLEVRRREETDYVTADYFAEEVRRQLSSRFGEQQLYEGGYSVRTTVDPKLQDVATKSLRDGLVAYDRRHGWRGPVAKLESFDNWSKQLAETTVPAGGEIWQLATVLEVSSDRAEIGIADGGRGRIPLAEVKWARKWIEGERLGPEVKQVGDVLAKGDVILVEPVAKDAKGKELPAGTFGLRQIPAAQGGLVAMDPHTGRVLAMSGGFSSKISVFNRATQAMRQPGSSFKPFVYMAALDNGFTPSTLVMDAPFAIQPGPGQPLWRPQNYSEDFLGPTTLRVGMEKSRNVMTVRLANSVGMDKVVDYAKRFGIADKLQPVLSMSLGAGETTVLKITTAYSMIVNGGKKVVPTFIDRVQDHTGKTVFKHDMRPCDGCSGVSWSPDMAVPDVPDARETVIDPRTAYQMVSILEGVVQRGTAKAVSSIGKPLAGKTGTTNDANDAWFVGFSPDLAVGLYIGFDQPRPLGGKETGGSISAPVFKDFMSVALKNEPATPFRMPPGIRLVRVDAATGQLAEPGQRNAIWEAFKPGTEPQPGEHFVLDGSDVASGGIPSGGYLQPPGSVPPLGQGSGPQEPASSGTGGLY</sequence>
<name>A0A512DJ41_9PROT</name>
<keyword evidence="10" id="KW-0645">Protease</keyword>
<evidence type="ECO:0000256" key="11">
    <source>
        <dbReference type="ARBA" id="ARBA00022676"/>
    </source>
</evidence>
<proteinExistence type="inferred from homology"/>
<evidence type="ECO:0000256" key="20">
    <source>
        <dbReference type="ARBA" id="ARBA00023251"/>
    </source>
</evidence>
<evidence type="ECO:0000256" key="15">
    <source>
        <dbReference type="ARBA" id="ARBA00022960"/>
    </source>
</evidence>
<dbReference type="EC" id="3.4.16.4" evidence="5"/>
<evidence type="ECO:0000256" key="19">
    <source>
        <dbReference type="ARBA" id="ARBA00023136"/>
    </source>
</evidence>
<evidence type="ECO:0000256" key="9">
    <source>
        <dbReference type="ARBA" id="ARBA00022645"/>
    </source>
</evidence>
<keyword evidence="15" id="KW-0133">Cell shape</keyword>
<evidence type="ECO:0000256" key="10">
    <source>
        <dbReference type="ARBA" id="ARBA00022670"/>
    </source>
</evidence>
<dbReference type="NCBIfam" id="TIGR02074">
    <property type="entry name" value="PBP_1a_fam"/>
    <property type="match status" value="1"/>
</dbReference>
<keyword evidence="21" id="KW-0511">Multifunctional enzyme</keyword>
<dbReference type="GO" id="GO:0046677">
    <property type="term" value="P:response to antibiotic"/>
    <property type="evidence" value="ECO:0007669"/>
    <property type="project" value="UniProtKB-KW"/>
</dbReference>
<comment type="caution">
    <text evidence="31">The sequence shown here is derived from an EMBL/GenBank/DDBJ whole genome shotgun (WGS) entry which is preliminary data.</text>
</comment>
<evidence type="ECO:0000259" key="29">
    <source>
        <dbReference type="Pfam" id="PF00912"/>
    </source>
</evidence>
<keyword evidence="20" id="KW-0046">Antibiotic resistance</keyword>
<keyword evidence="17" id="KW-0573">Peptidoglycan synthesis</keyword>
<dbReference type="GO" id="GO:0030288">
    <property type="term" value="C:outer membrane-bounded periplasmic space"/>
    <property type="evidence" value="ECO:0007669"/>
    <property type="project" value="TreeGrafter"/>
</dbReference>
<dbReference type="GO" id="GO:0008360">
    <property type="term" value="P:regulation of cell shape"/>
    <property type="evidence" value="ECO:0007669"/>
    <property type="project" value="UniProtKB-KW"/>
</dbReference>
<dbReference type="Pfam" id="PF00912">
    <property type="entry name" value="Transgly"/>
    <property type="match status" value="1"/>
</dbReference>
<feature type="domain" description="Penicillin-binding protein transpeptidase" evidence="28">
    <location>
        <begin position="437"/>
        <end position="730"/>
    </location>
</feature>
<keyword evidence="19" id="KW-0472">Membrane</keyword>
<evidence type="ECO:0000313" key="31">
    <source>
        <dbReference type="EMBL" id="GEO36486.1"/>
    </source>
</evidence>
<dbReference type="PANTHER" id="PTHR32282">
    <property type="entry name" value="BINDING PROTEIN TRANSPEPTIDASE, PUTATIVE-RELATED"/>
    <property type="match status" value="1"/>
</dbReference>
<dbReference type="PANTHER" id="PTHR32282:SF27">
    <property type="entry name" value="PENICILLIN-BINDING PROTEIN 1A"/>
    <property type="match status" value="1"/>
</dbReference>
<evidence type="ECO:0000256" key="8">
    <source>
        <dbReference type="ARBA" id="ARBA00022519"/>
    </source>
</evidence>
<keyword evidence="14" id="KW-0378">Hydrolase</keyword>